<dbReference type="EMBL" id="CCJV01000043">
    <property type="protein sequence ID" value="CDT04505.1"/>
    <property type="molecule type" value="Genomic_DNA"/>
</dbReference>
<proteinExistence type="predicted"/>
<evidence type="ECO:0000256" key="1">
    <source>
        <dbReference type="SAM" id="MobiDB-lite"/>
    </source>
</evidence>
<evidence type="ECO:0000313" key="2">
    <source>
        <dbReference type="EMBL" id="CDT04505.1"/>
    </source>
</evidence>
<dbReference type="AlphaFoldDB" id="A0A822MVL7"/>
<comment type="caution">
    <text evidence="2">The sequence shown here is derived from an EMBL/GenBank/DDBJ whole genome shotgun (WGS) entry which is preliminary data.</text>
</comment>
<feature type="region of interest" description="Disordered" evidence="1">
    <location>
        <begin position="1"/>
        <end position="36"/>
    </location>
</feature>
<dbReference type="Proteomes" id="UP000049495">
    <property type="component" value="Unassembled WGS sequence"/>
</dbReference>
<accession>A0A822MVL7</accession>
<organism evidence="2 3">
    <name type="scientific">Vibrio crassostreae</name>
    <dbReference type="NCBI Taxonomy" id="246167"/>
    <lineage>
        <taxon>Bacteria</taxon>
        <taxon>Pseudomonadati</taxon>
        <taxon>Pseudomonadota</taxon>
        <taxon>Gammaproteobacteria</taxon>
        <taxon>Vibrionales</taxon>
        <taxon>Vibrionaceae</taxon>
        <taxon>Vibrio</taxon>
    </lineage>
</organism>
<gene>
    <name evidence="2" type="ORF">VCR5J5_1370300</name>
</gene>
<sequence>MSGESSVEHPVDISKTDKERSMREGRTRGIDISKVA</sequence>
<reference evidence="3" key="1">
    <citation type="submission" date="2014-06" db="EMBL/GenBank/DDBJ databases">
        <authorList>
            <person name="Le Roux Frederique"/>
        </authorList>
    </citation>
    <scope>NUCLEOTIDE SEQUENCE [LARGE SCALE GENOMIC DNA]</scope>
    <source>
        <strain evidence="3">J5-5</strain>
    </source>
</reference>
<protein>
    <submittedName>
        <fullName evidence="2">Uncharacterized protein</fullName>
    </submittedName>
</protein>
<name>A0A822MVL7_9VIBR</name>
<evidence type="ECO:0000313" key="3">
    <source>
        <dbReference type="Proteomes" id="UP000049495"/>
    </source>
</evidence>